<reference evidence="2" key="1">
    <citation type="journal article" date="2012" name="Nat. Biotechnol.">
        <title>Reference genome sequence of the model plant Setaria.</title>
        <authorList>
            <person name="Bennetzen J.L."/>
            <person name="Schmutz J."/>
            <person name="Wang H."/>
            <person name="Percifield R."/>
            <person name="Hawkins J."/>
            <person name="Pontaroli A.C."/>
            <person name="Estep M."/>
            <person name="Feng L."/>
            <person name="Vaughn J.N."/>
            <person name="Grimwood J."/>
            <person name="Jenkins J."/>
            <person name="Barry K."/>
            <person name="Lindquist E."/>
            <person name="Hellsten U."/>
            <person name="Deshpande S."/>
            <person name="Wang X."/>
            <person name="Wu X."/>
            <person name="Mitros T."/>
            <person name="Triplett J."/>
            <person name="Yang X."/>
            <person name="Ye C.Y."/>
            <person name="Mauro-Herrera M."/>
            <person name="Wang L."/>
            <person name="Li P."/>
            <person name="Sharma M."/>
            <person name="Sharma R."/>
            <person name="Ronald P.C."/>
            <person name="Panaud O."/>
            <person name="Kellogg E.A."/>
            <person name="Brutnell T.P."/>
            <person name="Doust A.N."/>
            <person name="Tuskan G.A."/>
            <person name="Rokhsar D."/>
            <person name="Devos K.M."/>
        </authorList>
    </citation>
    <scope>NUCLEOTIDE SEQUENCE [LARGE SCALE GENOMIC DNA]</scope>
    <source>
        <strain evidence="2">cv. Yugu1</strain>
    </source>
</reference>
<dbReference type="InParanoid" id="K3YDC0"/>
<protein>
    <submittedName>
        <fullName evidence="1">Uncharacterized protein</fullName>
    </submittedName>
</protein>
<dbReference type="EnsemblPlants" id="KQK96542">
    <property type="protein sequence ID" value="KQK96542"/>
    <property type="gene ID" value="SETIT_012224mg"/>
</dbReference>
<sequence length="119" mass="12549">MGENSSLIQINPRRRGGIGSCCHRGATPQMRFMSWRAGLEGGTGEERNWRLPQGTGRNLPPPSFNAANASQIQVSCFSRLCASGGGFGETCGTEKRDLAAGEEPALRTGVHAMGPSTAD</sequence>
<organism evidence="1 2">
    <name type="scientific">Setaria italica</name>
    <name type="common">Foxtail millet</name>
    <name type="synonym">Panicum italicum</name>
    <dbReference type="NCBI Taxonomy" id="4555"/>
    <lineage>
        <taxon>Eukaryota</taxon>
        <taxon>Viridiplantae</taxon>
        <taxon>Streptophyta</taxon>
        <taxon>Embryophyta</taxon>
        <taxon>Tracheophyta</taxon>
        <taxon>Spermatophyta</taxon>
        <taxon>Magnoliopsida</taxon>
        <taxon>Liliopsida</taxon>
        <taxon>Poales</taxon>
        <taxon>Poaceae</taxon>
        <taxon>PACMAD clade</taxon>
        <taxon>Panicoideae</taxon>
        <taxon>Panicodae</taxon>
        <taxon>Paniceae</taxon>
        <taxon>Cenchrinae</taxon>
        <taxon>Setaria</taxon>
    </lineage>
</organism>
<dbReference type="OMA" id="HAMGPST"/>
<name>K3YDC0_SETIT</name>
<dbReference type="EMBL" id="AGNK02004185">
    <property type="status" value="NOT_ANNOTATED_CDS"/>
    <property type="molecule type" value="Genomic_DNA"/>
</dbReference>
<dbReference type="AlphaFoldDB" id="K3YDC0"/>
<keyword evidence="2" id="KW-1185">Reference proteome</keyword>
<proteinExistence type="predicted"/>
<accession>K3YDC0</accession>
<dbReference type="HOGENOM" id="CLU_2065578_0_0_1"/>
<evidence type="ECO:0000313" key="1">
    <source>
        <dbReference type="EnsemblPlants" id="KQK96542"/>
    </source>
</evidence>
<dbReference type="Gramene" id="KQK96542">
    <property type="protein sequence ID" value="KQK96542"/>
    <property type="gene ID" value="SETIT_012224mg"/>
</dbReference>
<dbReference type="Proteomes" id="UP000004995">
    <property type="component" value="Unassembled WGS sequence"/>
</dbReference>
<reference evidence="1" key="2">
    <citation type="submission" date="2018-08" db="UniProtKB">
        <authorList>
            <consortium name="EnsemblPlants"/>
        </authorList>
    </citation>
    <scope>IDENTIFICATION</scope>
    <source>
        <strain evidence="1">Yugu1</strain>
    </source>
</reference>
<evidence type="ECO:0000313" key="2">
    <source>
        <dbReference type="Proteomes" id="UP000004995"/>
    </source>
</evidence>